<keyword evidence="2" id="KW-0479">Metal-binding</keyword>
<evidence type="ECO:0000313" key="7">
    <source>
        <dbReference type="Proteomes" id="UP000256485"/>
    </source>
</evidence>
<dbReference type="InterPro" id="IPR024087">
    <property type="entry name" value="Creatininase-like_sf"/>
</dbReference>
<dbReference type="Gene3D" id="3.40.50.10310">
    <property type="entry name" value="Creatininase"/>
    <property type="match status" value="1"/>
</dbReference>
<name>A0A3D9V9R8_THECX</name>
<organism evidence="6 7">
    <name type="scientific">Thermasporomyces composti</name>
    <dbReference type="NCBI Taxonomy" id="696763"/>
    <lineage>
        <taxon>Bacteria</taxon>
        <taxon>Bacillati</taxon>
        <taxon>Actinomycetota</taxon>
        <taxon>Actinomycetes</taxon>
        <taxon>Propionibacteriales</taxon>
        <taxon>Nocardioidaceae</taxon>
        <taxon>Thermasporomyces</taxon>
    </lineage>
</organism>
<proteinExistence type="inferred from homology"/>
<comment type="caution">
    <text evidence="6">The sequence shown here is derived from an EMBL/GenBank/DDBJ whole genome shotgun (WGS) entry which is preliminary data.</text>
</comment>
<keyword evidence="4" id="KW-0862">Zinc</keyword>
<sequence length="245" mass="26017">MDVIRWHEQTREQLSAVLPDALVVLPVGATEQHGPHLATGTDALLAETAASRAAARAAASSPRPLVLTPTLPFGASDHHLPFGGTLSLRAETLLDVLVDVIRSIARCGGRRLVIVNGHGGNRGICSAAAAAASVRYPIAVGYLDYWDAATEADLRGTPLPGHAGGFETSLVLAVAPHWVGERTERVDVPSVPAVDGIELHRQASWHEQGGFTDEPARATAEMGREWLDHLVDRLADRLVELAKAL</sequence>
<dbReference type="EMBL" id="QTUC01000001">
    <property type="protein sequence ID" value="REF38036.1"/>
    <property type="molecule type" value="Genomic_DNA"/>
</dbReference>
<evidence type="ECO:0000256" key="1">
    <source>
        <dbReference type="ARBA" id="ARBA00001947"/>
    </source>
</evidence>
<dbReference type="GO" id="GO:0016811">
    <property type="term" value="F:hydrolase activity, acting on carbon-nitrogen (but not peptide) bonds, in linear amides"/>
    <property type="evidence" value="ECO:0007669"/>
    <property type="project" value="TreeGrafter"/>
</dbReference>
<comment type="similarity">
    <text evidence="5">Belongs to the creatininase superfamily.</text>
</comment>
<dbReference type="AlphaFoldDB" id="A0A3D9V9R8"/>
<protein>
    <submittedName>
        <fullName evidence="6">Creatinine amidohydrolase</fullName>
    </submittedName>
</protein>
<dbReference type="SUPFAM" id="SSF102215">
    <property type="entry name" value="Creatininase"/>
    <property type="match status" value="1"/>
</dbReference>
<dbReference type="PANTHER" id="PTHR35005">
    <property type="entry name" value="3-DEHYDRO-SCYLLO-INOSOSE HYDROLASE"/>
    <property type="match status" value="1"/>
</dbReference>
<evidence type="ECO:0000313" key="6">
    <source>
        <dbReference type="EMBL" id="REF38036.1"/>
    </source>
</evidence>
<gene>
    <name evidence="6" type="ORF">DFJ64_3505</name>
</gene>
<keyword evidence="7" id="KW-1185">Reference proteome</keyword>
<evidence type="ECO:0000256" key="4">
    <source>
        <dbReference type="ARBA" id="ARBA00022833"/>
    </source>
</evidence>
<dbReference type="Pfam" id="PF02633">
    <property type="entry name" value="Creatininase"/>
    <property type="match status" value="1"/>
</dbReference>
<dbReference type="GO" id="GO:0009231">
    <property type="term" value="P:riboflavin biosynthetic process"/>
    <property type="evidence" value="ECO:0007669"/>
    <property type="project" value="TreeGrafter"/>
</dbReference>
<dbReference type="Proteomes" id="UP000256485">
    <property type="component" value="Unassembled WGS sequence"/>
</dbReference>
<dbReference type="GO" id="GO:0046872">
    <property type="term" value="F:metal ion binding"/>
    <property type="evidence" value="ECO:0007669"/>
    <property type="project" value="UniProtKB-KW"/>
</dbReference>
<dbReference type="InterPro" id="IPR003785">
    <property type="entry name" value="Creatininase/forma_Hydrolase"/>
</dbReference>
<evidence type="ECO:0000256" key="3">
    <source>
        <dbReference type="ARBA" id="ARBA00022801"/>
    </source>
</evidence>
<dbReference type="RefSeq" id="WP_115851392.1">
    <property type="nucleotide sequence ID" value="NZ_QTUC01000001.1"/>
</dbReference>
<comment type="cofactor">
    <cofactor evidence="1">
        <name>Zn(2+)</name>
        <dbReference type="ChEBI" id="CHEBI:29105"/>
    </cofactor>
</comment>
<evidence type="ECO:0000256" key="5">
    <source>
        <dbReference type="ARBA" id="ARBA00024029"/>
    </source>
</evidence>
<dbReference type="PANTHER" id="PTHR35005:SF1">
    <property type="entry name" value="2-AMINO-5-FORMYLAMINO-6-RIBOSYLAMINOPYRIMIDIN-4(3H)-ONE 5'-MONOPHOSPHATE DEFORMYLASE"/>
    <property type="match status" value="1"/>
</dbReference>
<accession>A0A3D9V9R8</accession>
<reference evidence="6 7" key="1">
    <citation type="submission" date="2018-08" db="EMBL/GenBank/DDBJ databases">
        <title>Sequencing the genomes of 1000 actinobacteria strains.</title>
        <authorList>
            <person name="Klenk H.-P."/>
        </authorList>
    </citation>
    <scope>NUCLEOTIDE SEQUENCE [LARGE SCALE GENOMIC DNA]</scope>
    <source>
        <strain evidence="6 7">DSM 22891</strain>
    </source>
</reference>
<dbReference type="OrthoDB" id="9801445at2"/>
<evidence type="ECO:0000256" key="2">
    <source>
        <dbReference type="ARBA" id="ARBA00022723"/>
    </source>
</evidence>
<keyword evidence="3 6" id="KW-0378">Hydrolase</keyword>